<dbReference type="Pfam" id="PF07715">
    <property type="entry name" value="Plug"/>
    <property type="match status" value="1"/>
</dbReference>
<comment type="subcellular location">
    <subcellularLocation>
        <location evidence="1 10">Cell outer membrane</location>
        <topology evidence="1 10">Multi-pass membrane protein</topology>
    </subcellularLocation>
</comment>
<dbReference type="RefSeq" id="WP_238894840.1">
    <property type="nucleotide sequence ID" value="NZ_JAKOGG010000002.1"/>
</dbReference>
<reference evidence="15 16" key="1">
    <citation type="submission" date="2022-02" db="EMBL/GenBank/DDBJ databases">
        <authorList>
            <person name="Zhuang L."/>
        </authorList>
    </citation>
    <scope>NUCLEOTIDE SEQUENCE [LARGE SCALE GENOMIC DNA]</scope>
    <source>
        <strain evidence="15 16">C32</strain>
    </source>
</reference>
<dbReference type="PROSITE" id="PS52016">
    <property type="entry name" value="TONB_DEPENDENT_REC_3"/>
    <property type="match status" value="1"/>
</dbReference>
<keyword evidence="6 11" id="KW-0798">TonB box</keyword>
<evidence type="ECO:0000256" key="12">
    <source>
        <dbReference type="SAM" id="SignalP"/>
    </source>
</evidence>
<dbReference type="SUPFAM" id="SSF56935">
    <property type="entry name" value="Porins"/>
    <property type="match status" value="1"/>
</dbReference>
<evidence type="ECO:0000256" key="7">
    <source>
        <dbReference type="ARBA" id="ARBA00023136"/>
    </source>
</evidence>
<comment type="similarity">
    <text evidence="2 10 11">Belongs to the TonB-dependent receptor family.</text>
</comment>
<evidence type="ECO:0000256" key="1">
    <source>
        <dbReference type="ARBA" id="ARBA00004571"/>
    </source>
</evidence>
<evidence type="ECO:0000256" key="4">
    <source>
        <dbReference type="ARBA" id="ARBA00022452"/>
    </source>
</evidence>
<evidence type="ECO:0000256" key="3">
    <source>
        <dbReference type="ARBA" id="ARBA00022448"/>
    </source>
</evidence>
<evidence type="ECO:0000256" key="2">
    <source>
        <dbReference type="ARBA" id="ARBA00009810"/>
    </source>
</evidence>
<name>A0ABT2FJQ0_9GAMM</name>
<dbReference type="InterPro" id="IPR039426">
    <property type="entry name" value="TonB-dep_rcpt-like"/>
</dbReference>
<evidence type="ECO:0000259" key="14">
    <source>
        <dbReference type="Pfam" id="PF07715"/>
    </source>
</evidence>
<dbReference type="InterPro" id="IPR000531">
    <property type="entry name" value="Beta-barrel_TonB"/>
</dbReference>
<evidence type="ECO:0000259" key="13">
    <source>
        <dbReference type="Pfam" id="PF00593"/>
    </source>
</evidence>
<accession>A0ABT2FJQ0</accession>
<evidence type="ECO:0000256" key="11">
    <source>
        <dbReference type="RuleBase" id="RU003357"/>
    </source>
</evidence>
<dbReference type="PANTHER" id="PTHR32552">
    <property type="entry name" value="FERRICHROME IRON RECEPTOR-RELATED"/>
    <property type="match status" value="1"/>
</dbReference>
<keyword evidence="9 10" id="KW-0998">Cell outer membrane</keyword>
<dbReference type="Gene3D" id="2.170.130.10">
    <property type="entry name" value="TonB-dependent receptor, plug domain"/>
    <property type="match status" value="1"/>
</dbReference>
<dbReference type="Pfam" id="PF00593">
    <property type="entry name" value="TonB_dep_Rec_b-barrel"/>
    <property type="match status" value="1"/>
</dbReference>
<feature type="domain" description="TonB-dependent receptor plug" evidence="14">
    <location>
        <begin position="59"/>
        <end position="155"/>
    </location>
</feature>
<keyword evidence="4 10" id="KW-1134">Transmembrane beta strand</keyword>
<reference evidence="16" key="2">
    <citation type="submission" date="2023-07" db="EMBL/GenBank/DDBJ databases">
        <title>Shewanella mangrovi sp. nov., an acetaldehyde- degrading bacterium isolated from mangrove sediment.</title>
        <authorList>
            <person name="Liu Y."/>
        </authorList>
    </citation>
    <scope>NUCLEOTIDE SEQUENCE [LARGE SCALE GENOMIC DNA]</scope>
    <source>
        <strain evidence="16">C32</strain>
    </source>
</reference>
<evidence type="ECO:0000313" key="15">
    <source>
        <dbReference type="EMBL" id="MCS4555436.1"/>
    </source>
</evidence>
<dbReference type="Gene3D" id="2.40.170.20">
    <property type="entry name" value="TonB-dependent receptor, beta-barrel domain"/>
    <property type="match status" value="1"/>
</dbReference>
<evidence type="ECO:0000256" key="5">
    <source>
        <dbReference type="ARBA" id="ARBA00022692"/>
    </source>
</evidence>
<keyword evidence="3 10" id="KW-0813">Transport</keyword>
<sequence length="694" mass="75933">MTTTANNAAVLSLAMLTSTWAMAETPPPPSQDEQNIETIYVYGEPDKTKAATKLNLSALETPQMVTVISRDQIDDFSLREVNQLLNYVPGVTVEQVETGRTYYTARGFDIVNFQFDGVGVPFSYGLTQGHDDAAIYEQVEVVKGATGLITGLANPSATINYVRKRPTSDTKAAVSASAGSWNQYRVDADVSGAIIDDRLNGRVVLAKEDGDSYLDRFGKELTVFYGVLSGYLTDTTQLTVGHSINDNHDDANSSGALPLFYSDGSLTDYDASSNTAPKWADQDVKQSRTFVELEQQVGYDWVAKAIYSHNVQDKAWKSLYLSGSPEPITETGLLAQASLYQAKDKEDIFDLFLSGTFSLWGQQHDLVVGFNHAEIDLTGRSVYSSAWNYAPIGGDWAAGNTAEPDFDIYDAATQSTDIHQKQDSFYLSTRIKFTDDLALVAGARTVDIKQDGISYGAPQDVDESETVPYVGLTYEVFDGTVLYGSYSEVFTPQSWVNDNLAPLGSVRGESSEVGVKQEVFGGKAIVTLALFKSSQDNFGEWVSRDVTSGLNIYRGVSLDSDGFELELVGEVLPGLNISAGYTQVKVEDENGADTRRFIPTQQFKLATAYNVPVVDGLRVGAGINWQNEIYYGDSEVQGAYALVDLFASYQLTPNLKLALNLNNVGDEKYRLSPQWGQANFGAPRNVMGSITWRY</sequence>
<dbReference type="InterPro" id="IPR036942">
    <property type="entry name" value="Beta-barrel_TonB_sf"/>
</dbReference>
<feature type="domain" description="TonB-dependent receptor-like beta-barrel" evidence="13">
    <location>
        <begin position="231"/>
        <end position="664"/>
    </location>
</feature>
<dbReference type="CDD" id="cd01347">
    <property type="entry name" value="ligand_gated_channel"/>
    <property type="match status" value="1"/>
</dbReference>
<feature type="chain" id="PRO_5047097185" evidence="12">
    <location>
        <begin position="24"/>
        <end position="694"/>
    </location>
</feature>
<dbReference type="NCBIfam" id="TIGR01783">
    <property type="entry name" value="TonB-siderophor"/>
    <property type="match status" value="1"/>
</dbReference>
<evidence type="ECO:0000256" key="6">
    <source>
        <dbReference type="ARBA" id="ARBA00023077"/>
    </source>
</evidence>
<dbReference type="InterPro" id="IPR012910">
    <property type="entry name" value="Plug_dom"/>
</dbReference>
<feature type="signal peptide" evidence="12">
    <location>
        <begin position="1"/>
        <end position="23"/>
    </location>
</feature>
<dbReference type="PANTHER" id="PTHR32552:SF74">
    <property type="entry name" value="HYDROXAMATE SIDEROPHORE RECEPTOR FHUE"/>
    <property type="match status" value="1"/>
</dbReference>
<protein>
    <submittedName>
        <fullName evidence="15">TonB-dependent siderophore receptor</fullName>
    </submittedName>
</protein>
<dbReference type="Proteomes" id="UP001201549">
    <property type="component" value="Unassembled WGS sequence"/>
</dbReference>
<keyword evidence="16" id="KW-1185">Reference proteome</keyword>
<gene>
    <name evidence="15" type="ORF">L9G74_03205</name>
</gene>
<keyword evidence="7 10" id="KW-0472">Membrane</keyword>
<keyword evidence="5 10" id="KW-0812">Transmembrane</keyword>
<evidence type="ECO:0000256" key="9">
    <source>
        <dbReference type="ARBA" id="ARBA00023237"/>
    </source>
</evidence>
<dbReference type="EMBL" id="JAKOGG010000002">
    <property type="protein sequence ID" value="MCS4555436.1"/>
    <property type="molecule type" value="Genomic_DNA"/>
</dbReference>
<keyword evidence="12" id="KW-0732">Signal</keyword>
<evidence type="ECO:0000256" key="10">
    <source>
        <dbReference type="PROSITE-ProRule" id="PRU01360"/>
    </source>
</evidence>
<proteinExistence type="inferred from homology"/>
<keyword evidence="8 15" id="KW-0675">Receptor</keyword>
<evidence type="ECO:0000256" key="8">
    <source>
        <dbReference type="ARBA" id="ARBA00023170"/>
    </source>
</evidence>
<dbReference type="InterPro" id="IPR010105">
    <property type="entry name" value="TonB_sidphr_rcpt"/>
</dbReference>
<evidence type="ECO:0000313" key="16">
    <source>
        <dbReference type="Proteomes" id="UP001201549"/>
    </source>
</evidence>
<dbReference type="InterPro" id="IPR037066">
    <property type="entry name" value="Plug_dom_sf"/>
</dbReference>
<organism evidence="15 16">
    <name type="scientific">Shewanella electrica</name>
    <dbReference type="NCBI Taxonomy" id="515560"/>
    <lineage>
        <taxon>Bacteria</taxon>
        <taxon>Pseudomonadati</taxon>
        <taxon>Pseudomonadota</taxon>
        <taxon>Gammaproteobacteria</taxon>
        <taxon>Alteromonadales</taxon>
        <taxon>Shewanellaceae</taxon>
        <taxon>Shewanella</taxon>
    </lineage>
</organism>
<comment type="caution">
    <text evidence="15">The sequence shown here is derived from an EMBL/GenBank/DDBJ whole genome shotgun (WGS) entry which is preliminary data.</text>
</comment>